<gene>
    <name evidence="1" type="ORF">ABT39_MTgene5033</name>
</gene>
<evidence type="ECO:0000313" key="1">
    <source>
        <dbReference type="EMBL" id="KUM48037.1"/>
    </source>
</evidence>
<keyword evidence="1" id="KW-0496">Mitochondrion</keyword>
<sequence>MLNCLNTFVSIISMSLKLTIIKFHLDHLQWEKCPRVIKMKRNLSLVAPSTKISHHVQSSHPFILSNTPKYSPRLVYLSLLYILSLFITKEKGLVLLRRVTTRLAHLVLRHSQLIKTSSLY</sequence>
<dbReference type="EMBL" id="LKAM01000006">
    <property type="protein sequence ID" value="KUM48037.1"/>
    <property type="molecule type" value="Genomic_DNA"/>
</dbReference>
<accession>A0A117NHA4</accession>
<name>A0A117NHA4_PICGL</name>
<organism evidence="1">
    <name type="scientific">Picea glauca</name>
    <name type="common">White spruce</name>
    <name type="synonym">Pinus glauca</name>
    <dbReference type="NCBI Taxonomy" id="3330"/>
    <lineage>
        <taxon>Eukaryota</taxon>
        <taxon>Viridiplantae</taxon>
        <taxon>Streptophyta</taxon>
        <taxon>Embryophyta</taxon>
        <taxon>Tracheophyta</taxon>
        <taxon>Spermatophyta</taxon>
        <taxon>Pinopsida</taxon>
        <taxon>Pinidae</taxon>
        <taxon>Conifers I</taxon>
        <taxon>Pinales</taxon>
        <taxon>Pinaceae</taxon>
        <taxon>Picea</taxon>
    </lineage>
</organism>
<protein>
    <submittedName>
        <fullName evidence="1">Uncharacterized protein</fullName>
    </submittedName>
</protein>
<dbReference type="AlphaFoldDB" id="A0A117NHA4"/>
<proteinExistence type="predicted"/>
<reference evidence="1" key="1">
    <citation type="journal article" date="2015" name="Genome Biol. Evol.">
        <title>Organellar Genomes of White Spruce (Picea glauca): Assembly and Annotation.</title>
        <authorList>
            <person name="Jackman S.D."/>
            <person name="Warren R.L."/>
            <person name="Gibb E.A."/>
            <person name="Vandervalk B.P."/>
            <person name="Mohamadi H."/>
            <person name="Chu J."/>
            <person name="Raymond A."/>
            <person name="Pleasance S."/>
            <person name="Coope R."/>
            <person name="Wildung M.R."/>
            <person name="Ritland C.E."/>
            <person name="Bousquet J."/>
            <person name="Jones S.J."/>
            <person name="Bohlmann J."/>
            <person name="Birol I."/>
        </authorList>
    </citation>
    <scope>NUCLEOTIDE SEQUENCE [LARGE SCALE GENOMIC DNA]</scope>
    <source>
        <tissue evidence="1">Flushing bud</tissue>
    </source>
</reference>
<geneLocation type="mitochondrion" evidence="1"/>
<comment type="caution">
    <text evidence="1">The sequence shown here is derived from an EMBL/GenBank/DDBJ whole genome shotgun (WGS) entry which is preliminary data.</text>
</comment>